<evidence type="ECO:0000313" key="3">
    <source>
        <dbReference type="Proteomes" id="UP000314294"/>
    </source>
</evidence>
<name>A0A4Z2J5G3_9TELE</name>
<dbReference type="EMBL" id="SRLO01000020">
    <property type="protein sequence ID" value="TNN85635.1"/>
    <property type="molecule type" value="Genomic_DNA"/>
</dbReference>
<keyword evidence="3" id="KW-1185">Reference proteome</keyword>
<proteinExistence type="predicted"/>
<dbReference type="Proteomes" id="UP000314294">
    <property type="component" value="Unassembled WGS sequence"/>
</dbReference>
<gene>
    <name evidence="2" type="ORF">EYF80_004268</name>
</gene>
<sequence>MDTLWGLLGQAAALGGVSATRVGLLVSVPLRRRGTAAPSDRSLTLQTGSDPTDSQTGTFLNSTHENFDNKVLDYNVLMWDEAIHTVVTSLPPVFRCSVIQKQRGSLFEGQLPGSPDPEERPAGYSNELKTDVKGDWKQADDVLANLGQADDDIVGVDVTEGGMVTALSPGSKLSSPEVSTSPQSFRLQGWIQDPGQQDKAERCIHGNTGVCTRLQGAAYWRRDGCGRSAAGLPNKLPESRCDHFSPNSQHVSFYAGSFLLPSTMMIDDIVPRAVRVTVEDYLEYGEVMIPDLQRSRVFHLPLLVAAH</sequence>
<comment type="caution">
    <text evidence="2">The sequence shown here is derived from an EMBL/GenBank/DDBJ whole genome shotgun (WGS) entry which is preliminary data.</text>
</comment>
<organism evidence="2 3">
    <name type="scientific">Liparis tanakae</name>
    <name type="common">Tanaka's snailfish</name>
    <dbReference type="NCBI Taxonomy" id="230148"/>
    <lineage>
        <taxon>Eukaryota</taxon>
        <taxon>Metazoa</taxon>
        <taxon>Chordata</taxon>
        <taxon>Craniata</taxon>
        <taxon>Vertebrata</taxon>
        <taxon>Euteleostomi</taxon>
        <taxon>Actinopterygii</taxon>
        <taxon>Neopterygii</taxon>
        <taxon>Teleostei</taxon>
        <taxon>Neoteleostei</taxon>
        <taxon>Acanthomorphata</taxon>
        <taxon>Eupercaria</taxon>
        <taxon>Perciformes</taxon>
        <taxon>Cottioidei</taxon>
        <taxon>Cottales</taxon>
        <taxon>Liparidae</taxon>
        <taxon>Liparis</taxon>
    </lineage>
</organism>
<protein>
    <submittedName>
        <fullName evidence="2">Uncharacterized protein</fullName>
    </submittedName>
</protein>
<feature type="region of interest" description="Disordered" evidence="1">
    <location>
        <begin position="107"/>
        <end position="126"/>
    </location>
</feature>
<evidence type="ECO:0000313" key="2">
    <source>
        <dbReference type="EMBL" id="TNN85635.1"/>
    </source>
</evidence>
<dbReference type="AlphaFoldDB" id="A0A4Z2J5G3"/>
<reference evidence="2 3" key="1">
    <citation type="submission" date="2019-03" db="EMBL/GenBank/DDBJ databases">
        <title>First draft genome of Liparis tanakae, snailfish: a comprehensive survey of snailfish specific genes.</title>
        <authorList>
            <person name="Kim W."/>
            <person name="Song I."/>
            <person name="Jeong J.-H."/>
            <person name="Kim D."/>
            <person name="Kim S."/>
            <person name="Ryu S."/>
            <person name="Song J.Y."/>
            <person name="Lee S.K."/>
        </authorList>
    </citation>
    <scope>NUCLEOTIDE SEQUENCE [LARGE SCALE GENOMIC DNA]</scope>
    <source>
        <tissue evidence="2">Muscle</tissue>
    </source>
</reference>
<feature type="compositionally biased region" description="Polar residues" evidence="1">
    <location>
        <begin position="41"/>
        <end position="61"/>
    </location>
</feature>
<evidence type="ECO:0000256" key="1">
    <source>
        <dbReference type="SAM" id="MobiDB-lite"/>
    </source>
</evidence>
<feature type="region of interest" description="Disordered" evidence="1">
    <location>
        <begin position="36"/>
        <end position="61"/>
    </location>
</feature>
<accession>A0A4Z2J5G3</accession>